<accession>A0A1W1XN96</accession>
<dbReference type="InterPro" id="IPR029062">
    <property type="entry name" value="Class_I_gatase-like"/>
</dbReference>
<keyword evidence="3" id="KW-1185">Reference proteome</keyword>
<gene>
    <name evidence="2" type="ORF">SAMN02745857_02137</name>
</gene>
<dbReference type="AlphaFoldDB" id="A0A1W1XN96"/>
<dbReference type="STRING" id="1121001.SAMN02745857_02137"/>
<evidence type="ECO:0000259" key="1">
    <source>
        <dbReference type="Pfam" id="PF00117"/>
    </source>
</evidence>
<dbReference type="Pfam" id="PF00117">
    <property type="entry name" value="GATase"/>
    <property type="match status" value="1"/>
</dbReference>
<dbReference type="OrthoDB" id="9813383at2"/>
<protein>
    <submittedName>
        <fullName evidence="2">GMP synthase (Glutamine-hydrolysing)</fullName>
    </submittedName>
</protein>
<feature type="domain" description="Glutamine amidotransferase" evidence="1">
    <location>
        <begin position="48"/>
        <end position="179"/>
    </location>
</feature>
<dbReference type="PANTHER" id="PTHR42695">
    <property type="entry name" value="GLUTAMINE AMIDOTRANSFERASE YLR126C-RELATED"/>
    <property type="match status" value="1"/>
</dbReference>
<dbReference type="EMBL" id="FWXD01000011">
    <property type="protein sequence ID" value="SMC25344.1"/>
    <property type="molecule type" value="Genomic_DNA"/>
</dbReference>
<dbReference type="PROSITE" id="PS51273">
    <property type="entry name" value="GATASE_TYPE_1"/>
    <property type="match status" value="1"/>
</dbReference>
<dbReference type="Gene3D" id="3.40.50.880">
    <property type="match status" value="1"/>
</dbReference>
<dbReference type="SUPFAM" id="SSF52317">
    <property type="entry name" value="Class I glutamine amidotransferase-like"/>
    <property type="match status" value="1"/>
</dbReference>
<evidence type="ECO:0000313" key="2">
    <source>
        <dbReference type="EMBL" id="SMC25344.1"/>
    </source>
</evidence>
<dbReference type="CDD" id="cd01741">
    <property type="entry name" value="GATase1_1"/>
    <property type="match status" value="1"/>
</dbReference>
<sequence length="241" mass="25797">MSKTAHIIRHLAFEGPGLLAELLPAHGYRLQQYDAGITPLPEALPNPDDLLLVLGGPLGANDTADYPWLAQEIALIRKQLHRRAPVLGICLGAQLMARALGAPVMAMPQREIGYAPLKLNHAGSASPLAPLQGEAVLHWHGDQFALPHGATLLAASAGCPHQAFAIDNHALALQFHLETDWQDIERWLIGHTGELRASGIAPASLRQAAAQAGPRLRTLAQQVLSNWLAALPGNQAPNPDW</sequence>
<dbReference type="InterPro" id="IPR044992">
    <property type="entry name" value="ChyE-like"/>
</dbReference>
<name>A0A1W1XN96_9NEIS</name>
<reference evidence="2 3" key="1">
    <citation type="submission" date="2017-04" db="EMBL/GenBank/DDBJ databases">
        <authorList>
            <person name="Afonso C.L."/>
            <person name="Miller P.J."/>
            <person name="Scott M.A."/>
            <person name="Spackman E."/>
            <person name="Goraichik I."/>
            <person name="Dimitrov K.M."/>
            <person name="Suarez D.L."/>
            <person name="Swayne D.E."/>
        </authorList>
    </citation>
    <scope>NUCLEOTIDE SEQUENCE [LARGE SCALE GENOMIC DNA]</scope>
    <source>
        <strain evidence="2 3">DSM 23236</strain>
    </source>
</reference>
<proteinExistence type="predicted"/>
<evidence type="ECO:0000313" key="3">
    <source>
        <dbReference type="Proteomes" id="UP000192761"/>
    </source>
</evidence>
<dbReference type="InterPro" id="IPR017926">
    <property type="entry name" value="GATASE"/>
</dbReference>
<dbReference type="Proteomes" id="UP000192761">
    <property type="component" value="Unassembled WGS sequence"/>
</dbReference>
<dbReference type="NCBIfam" id="NF005458">
    <property type="entry name" value="PRK07053.1"/>
    <property type="match status" value="1"/>
</dbReference>
<dbReference type="RefSeq" id="WP_084090790.1">
    <property type="nucleotide sequence ID" value="NZ_FWXD01000011.1"/>
</dbReference>
<dbReference type="PANTHER" id="PTHR42695:SF5">
    <property type="entry name" value="GLUTAMINE AMIDOTRANSFERASE YLR126C-RELATED"/>
    <property type="match status" value="1"/>
</dbReference>
<dbReference type="GO" id="GO:0005829">
    <property type="term" value="C:cytosol"/>
    <property type="evidence" value="ECO:0007669"/>
    <property type="project" value="TreeGrafter"/>
</dbReference>
<organism evidence="2 3">
    <name type="scientific">Andreprevotia lacus DSM 23236</name>
    <dbReference type="NCBI Taxonomy" id="1121001"/>
    <lineage>
        <taxon>Bacteria</taxon>
        <taxon>Pseudomonadati</taxon>
        <taxon>Pseudomonadota</taxon>
        <taxon>Betaproteobacteria</taxon>
        <taxon>Neisseriales</taxon>
        <taxon>Chitinibacteraceae</taxon>
        <taxon>Andreprevotia</taxon>
    </lineage>
</organism>